<evidence type="ECO:0000313" key="6">
    <source>
        <dbReference type="Proteomes" id="UP000008561"/>
    </source>
</evidence>
<feature type="domain" description="Type I restriction modification DNA specificity" evidence="4">
    <location>
        <begin position="5"/>
        <end position="156"/>
    </location>
</feature>
<dbReference type="GO" id="GO:0003677">
    <property type="term" value="F:DNA binding"/>
    <property type="evidence" value="ECO:0007669"/>
    <property type="project" value="UniProtKB-KW"/>
</dbReference>
<dbReference type="InterPro" id="IPR000055">
    <property type="entry name" value="Restrct_endonuc_typeI_TRD"/>
</dbReference>
<keyword evidence="2" id="KW-0680">Restriction system</keyword>
<dbReference type="PANTHER" id="PTHR30408">
    <property type="entry name" value="TYPE-1 RESTRICTION ENZYME ECOKI SPECIFICITY PROTEIN"/>
    <property type="match status" value="1"/>
</dbReference>
<dbReference type="GO" id="GO:0009307">
    <property type="term" value="P:DNA restriction-modification system"/>
    <property type="evidence" value="ECO:0007669"/>
    <property type="project" value="UniProtKB-KW"/>
</dbReference>
<feature type="domain" description="Type I restriction modification DNA specificity" evidence="4">
    <location>
        <begin position="177"/>
        <end position="328"/>
    </location>
</feature>
<dbReference type="CDD" id="cd17282">
    <property type="entry name" value="RMtype1_S_Eco16444ORF1681_TRD1-CR1_like"/>
    <property type="match status" value="1"/>
</dbReference>
<evidence type="ECO:0000256" key="3">
    <source>
        <dbReference type="ARBA" id="ARBA00023125"/>
    </source>
</evidence>
<dbReference type="PANTHER" id="PTHR30408:SF12">
    <property type="entry name" value="TYPE I RESTRICTION ENZYME MJAVIII SPECIFICITY SUBUNIT"/>
    <property type="match status" value="1"/>
</dbReference>
<dbReference type="KEGG" id="dol:Dole_2726"/>
<dbReference type="EMBL" id="CP000859">
    <property type="protein sequence ID" value="ABW68529.1"/>
    <property type="molecule type" value="Genomic_DNA"/>
</dbReference>
<dbReference type="REBASE" id="16478">
    <property type="entry name" value="S.DolHORF2725P"/>
</dbReference>
<accession>A8ZXF0</accession>
<dbReference type="Gene3D" id="3.90.220.20">
    <property type="entry name" value="DNA methylase specificity domains"/>
    <property type="match status" value="2"/>
</dbReference>
<dbReference type="SUPFAM" id="SSF116734">
    <property type="entry name" value="DNA methylase specificity domain"/>
    <property type="match status" value="2"/>
</dbReference>
<evidence type="ECO:0000313" key="5">
    <source>
        <dbReference type="EMBL" id="ABW68529.1"/>
    </source>
</evidence>
<dbReference type="RefSeq" id="WP_012176140.1">
    <property type="nucleotide sequence ID" value="NC_009943.1"/>
</dbReference>
<comment type="similarity">
    <text evidence="1">Belongs to the type-I restriction system S methylase family.</text>
</comment>
<dbReference type="HOGENOM" id="CLU_021095_12_0_7"/>
<protein>
    <submittedName>
        <fullName evidence="5">Restriction modification system DNA specificity domain</fullName>
    </submittedName>
</protein>
<name>A8ZXF0_DESOH</name>
<sequence>MKQDKLNNLFDFLPKSKVKAGDGLEDGKYPFYTSSENQAKYLDEFQHEPGCLVFGTGGKASVHFTTSRFATSTDCITIRPKPNAKIDASYVFQYFKGNIQVLESGFKGAGLKHISKTYLSDILIPFPKEIDDQKRIAHLLGKVEGLIAQRKQNLQQLDDLLKSVFLEMFGDPVRNEKGWETERLVEIASIERGRFSPRPRNDPKYYNGVHPFIQTGDINRSNGRLREYTQTLNELGIKVSKEFKVGTIVIAIVGATIGETAILEIPTYAPDSVIGITPKGNNSAAESIFIEYILRFWKPILRAKAPEAARANINIETLRPLPVIRPQSDDRIKFSVISTKIEGIKSSYQQSLAELENLYGALSQKAFKGELDLSQIPLIREHTEDVEDAVHVTDDLEIQVGIELPVPSDFTALASTEGRKEIIDQWLDFYLELSGTTPFSAQQFMDIAQQRLLKLVEDETPDWGVEEYDQLKDWVFEALEDGRLAQTYDNDENKVRVSKK</sequence>
<evidence type="ECO:0000259" key="4">
    <source>
        <dbReference type="Pfam" id="PF01420"/>
    </source>
</evidence>
<dbReference type="OrthoDB" id="5363772at2"/>
<keyword evidence="3" id="KW-0238">DNA-binding</keyword>
<dbReference type="STRING" id="96561.Dole_2726"/>
<keyword evidence="6" id="KW-1185">Reference proteome</keyword>
<evidence type="ECO:0000256" key="1">
    <source>
        <dbReference type="ARBA" id="ARBA00010923"/>
    </source>
</evidence>
<organism evidence="5 6">
    <name type="scientific">Desulfosudis oleivorans (strain DSM 6200 / JCM 39069 / Hxd3)</name>
    <name type="common">Desulfococcus oleovorans</name>
    <dbReference type="NCBI Taxonomy" id="96561"/>
    <lineage>
        <taxon>Bacteria</taxon>
        <taxon>Pseudomonadati</taxon>
        <taxon>Thermodesulfobacteriota</taxon>
        <taxon>Desulfobacteria</taxon>
        <taxon>Desulfobacterales</taxon>
        <taxon>Desulfosudaceae</taxon>
        <taxon>Desulfosudis</taxon>
    </lineage>
</organism>
<dbReference type="InterPro" id="IPR052021">
    <property type="entry name" value="Type-I_RS_S_subunit"/>
</dbReference>
<dbReference type="InterPro" id="IPR044946">
    <property type="entry name" value="Restrct_endonuc_typeI_TRD_sf"/>
</dbReference>
<dbReference type="eggNOG" id="COG0732">
    <property type="taxonomic scope" value="Bacteria"/>
</dbReference>
<proteinExistence type="inferred from homology"/>
<dbReference type="AlphaFoldDB" id="A8ZXF0"/>
<dbReference type="Proteomes" id="UP000008561">
    <property type="component" value="Chromosome"/>
</dbReference>
<gene>
    <name evidence="5" type="ordered locus">Dole_2726</name>
</gene>
<reference evidence="5 6" key="1">
    <citation type="submission" date="2007-10" db="EMBL/GenBank/DDBJ databases">
        <title>Complete sequence of Desulfococcus oleovorans Hxd3.</title>
        <authorList>
            <consortium name="US DOE Joint Genome Institute"/>
            <person name="Copeland A."/>
            <person name="Lucas S."/>
            <person name="Lapidus A."/>
            <person name="Barry K."/>
            <person name="Glavina del Rio T."/>
            <person name="Dalin E."/>
            <person name="Tice H."/>
            <person name="Pitluck S."/>
            <person name="Kiss H."/>
            <person name="Brettin T."/>
            <person name="Bruce D."/>
            <person name="Detter J.C."/>
            <person name="Han C."/>
            <person name="Schmutz J."/>
            <person name="Larimer F."/>
            <person name="Land M."/>
            <person name="Hauser L."/>
            <person name="Kyrpides N."/>
            <person name="Kim E."/>
            <person name="Wawrik B."/>
            <person name="Richardson P."/>
        </authorList>
    </citation>
    <scope>NUCLEOTIDE SEQUENCE [LARGE SCALE GENOMIC DNA]</scope>
    <source>
        <strain evidence="6">DSM 6200 / JCM 39069 / Hxd3</strain>
    </source>
</reference>
<dbReference type="Pfam" id="PF01420">
    <property type="entry name" value="Methylase_S"/>
    <property type="match status" value="2"/>
</dbReference>
<evidence type="ECO:0000256" key="2">
    <source>
        <dbReference type="ARBA" id="ARBA00022747"/>
    </source>
</evidence>